<dbReference type="InterPro" id="IPR039126">
    <property type="entry name" value="GGACT"/>
</dbReference>
<organism evidence="6">
    <name type="scientific">Heliothis virescens</name>
    <name type="common">Tobacco budworm moth</name>
    <dbReference type="NCBI Taxonomy" id="7102"/>
    <lineage>
        <taxon>Eukaryota</taxon>
        <taxon>Metazoa</taxon>
        <taxon>Ecdysozoa</taxon>
        <taxon>Arthropoda</taxon>
        <taxon>Hexapoda</taxon>
        <taxon>Insecta</taxon>
        <taxon>Pterygota</taxon>
        <taxon>Neoptera</taxon>
        <taxon>Endopterygota</taxon>
        <taxon>Lepidoptera</taxon>
        <taxon>Glossata</taxon>
        <taxon>Ditrysia</taxon>
        <taxon>Noctuoidea</taxon>
        <taxon>Noctuidae</taxon>
        <taxon>Heliothinae</taxon>
        <taxon>Heliothis</taxon>
    </lineage>
</organism>
<dbReference type="GO" id="GO:0061929">
    <property type="term" value="F:gamma-glutamylaminecyclotransferase activity"/>
    <property type="evidence" value="ECO:0007669"/>
    <property type="project" value="InterPro"/>
</dbReference>
<proteinExistence type="inferred from homology"/>
<feature type="active site" description="Proton acceptor" evidence="2">
    <location>
        <position position="103"/>
    </location>
</feature>
<evidence type="ECO:0000256" key="1">
    <source>
        <dbReference type="ARBA" id="ARBA00008861"/>
    </source>
</evidence>
<protein>
    <recommendedName>
        <fullName evidence="3">Gamma-glutamylcyclotransferase family protein</fullName>
    </recommendedName>
</protein>
<evidence type="ECO:0000313" key="6">
    <source>
        <dbReference type="EMBL" id="PCG72948.1"/>
    </source>
</evidence>
<dbReference type="Pfam" id="PF06094">
    <property type="entry name" value="GGACT"/>
    <property type="match status" value="1"/>
</dbReference>
<accession>A0A2A4JMK3</accession>
<reference evidence="6" key="1">
    <citation type="submission" date="2017-09" db="EMBL/GenBank/DDBJ databases">
        <title>Contemporary evolution of a Lepidopteran species, Heliothis virescens, in response to modern agricultural practices.</title>
        <authorList>
            <person name="Fritz M.L."/>
            <person name="Deyonke A.M."/>
            <person name="Papanicolaou A."/>
            <person name="Micinski S."/>
            <person name="Westbrook J."/>
            <person name="Gould F."/>
        </authorList>
    </citation>
    <scope>NUCLEOTIDE SEQUENCE [LARGE SCALE GENOMIC DNA]</scope>
    <source>
        <strain evidence="6">HvINT-</strain>
        <tissue evidence="6">Whole body</tissue>
    </source>
</reference>
<evidence type="ECO:0000259" key="5">
    <source>
        <dbReference type="Pfam" id="PF06094"/>
    </source>
</evidence>
<feature type="domain" description="Gamma-glutamylcyclotransferase AIG2-like" evidence="5">
    <location>
        <begin position="25"/>
        <end position="155"/>
    </location>
</feature>
<dbReference type="InterPro" id="IPR009288">
    <property type="entry name" value="AIG2-like_dom"/>
</dbReference>
<evidence type="ECO:0000256" key="4">
    <source>
        <dbReference type="SAM" id="MobiDB-lite"/>
    </source>
</evidence>
<dbReference type="Gene3D" id="3.10.490.10">
    <property type="entry name" value="Gamma-glutamyl cyclotransferase-like"/>
    <property type="match status" value="1"/>
</dbReference>
<gene>
    <name evidence="6" type="ORF">B5V51_318</name>
</gene>
<comment type="similarity">
    <text evidence="1 3">Belongs to the gamma-glutamylcyclotransferase family.</text>
</comment>
<dbReference type="CDD" id="cd06661">
    <property type="entry name" value="GGCT_like"/>
    <property type="match status" value="1"/>
</dbReference>
<dbReference type="SUPFAM" id="SSF110857">
    <property type="entry name" value="Gamma-glutamyl cyclotransferase-like"/>
    <property type="match status" value="1"/>
</dbReference>
<name>A0A2A4JMK3_HELVI</name>
<dbReference type="InterPro" id="IPR036568">
    <property type="entry name" value="GGCT-like_sf"/>
</dbReference>
<sequence length="206" mass="24110">MFKFSFLPAPRPVRLHTIRTIMHQVFVYGTLKRGEPNHYWLEDTNNGVGRYVINGHTEKKFPLIIATKYNIPFLLYSPGDGHFVRGEIYDVDEKMLQKLDILEDHPNYYVREKDHIVIKSLESTGEETEKNVLCWVYFLKNFKPELLKRPHLESYSSQGSHGMPYMDRSRRDPLYNHKSEIKPETKPEIKPPDNPASPKSDIEPAP</sequence>
<dbReference type="InterPro" id="IPR013024">
    <property type="entry name" value="GGCT-like"/>
</dbReference>
<dbReference type="STRING" id="7102.A0A2A4JMK3"/>
<comment type="caution">
    <text evidence="6">The sequence shown here is derived from an EMBL/GenBank/DDBJ whole genome shotgun (WGS) entry which is preliminary data.</text>
</comment>
<dbReference type="GO" id="GO:0005829">
    <property type="term" value="C:cytosol"/>
    <property type="evidence" value="ECO:0007669"/>
    <property type="project" value="TreeGrafter"/>
</dbReference>
<dbReference type="AlphaFoldDB" id="A0A2A4JMK3"/>
<evidence type="ECO:0000256" key="3">
    <source>
        <dbReference type="RuleBase" id="RU367036"/>
    </source>
</evidence>
<dbReference type="PANTHER" id="PTHR12510:SF4">
    <property type="entry name" value="GAMMA-GLUTAMYLAMINECYCLOTRANSFERASE"/>
    <property type="match status" value="1"/>
</dbReference>
<evidence type="ECO:0000256" key="2">
    <source>
        <dbReference type="PIRSR" id="PIRSR639126-1"/>
    </source>
</evidence>
<dbReference type="PANTHER" id="PTHR12510">
    <property type="entry name" value="TROPONIN C-AKIN-1 PROTEIN"/>
    <property type="match status" value="1"/>
</dbReference>
<feature type="region of interest" description="Disordered" evidence="4">
    <location>
        <begin position="154"/>
        <end position="206"/>
    </location>
</feature>
<dbReference type="EMBL" id="NWSH01001044">
    <property type="protein sequence ID" value="PCG72948.1"/>
    <property type="molecule type" value="Genomic_DNA"/>
</dbReference>
<feature type="compositionally biased region" description="Basic and acidic residues" evidence="4">
    <location>
        <begin position="167"/>
        <end position="191"/>
    </location>
</feature>